<feature type="transmembrane region" description="Helical" evidence="1">
    <location>
        <begin position="200"/>
        <end position="218"/>
    </location>
</feature>
<evidence type="ECO:0000256" key="1">
    <source>
        <dbReference type="SAM" id="Phobius"/>
    </source>
</evidence>
<keyword evidence="1" id="KW-1133">Transmembrane helix</keyword>
<dbReference type="InterPro" id="IPR025333">
    <property type="entry name" value="DUF4239"/>
</dbReference>
<dbReference type="AlphaFoldDB" id="A0A428MCM7"/>
<sequence length="244" mass="27546">MSLSPIDALPLFFAMLLLIELGRRLHARSPHQKSNSAIEGAIFGLFGLLLAFTFSGAIARYDTHRKLVIEEVNDIGTAYLRLDLLPRELQPEFRDKFRDYVTSRLDRFDSPTNMPVSEETVRLQKIIWAKAIAATTTSDGHSEGGRLLLPALNQMFEITITRKNAFDMHPPLIVYLLLFALSCGCALFAGYNMTDPHRNLLHIIAFAAVFSLTIYATLEIEYPRKGLIRLSNTDQAFIDLRNSM</sequence>
<dbReference type="EMBL" id="RSDW01000001">
    <property type="protein sequence ID" value="RSL14648.1"/>
    <property type="molecule type" value="Genomic_DNA"/>
</dbReference>
<evidence type="ECO:0000313" key="3">
    <source>
        <dbReference type="Proteomes" id="UP000269669"/>
    </source>
</evidence>
<dbReference type="OrthoDB" id="116415at2"/>
<organism evidence="2 3">
    <name type="scientific">Edaphobacter aggregans</name>
    <dbReference type="NCBI Taxonomy" id="570835"/>
    <lineage>
        <taxon>Bacteria</taxon>
        <taxon>Pseudomonadati</taxon>
        <taxon>Acidobacteriota</taxon>
        <taxon>Terriglobia</taxon>
        <taxon>Terriglobales</taxon>
        <taxon>Acidobacteriaceae</taxon>
        <taxon>Edaphobacter</taxon>
    </lineage>
</organism>
<protein>
    <recommendedName>
        <fullName evidence="4">DUF4239 domain-containing protein</fullName>
    </recommendedName>
</protein>
<dbReference type="Pfam" id="PF14023">
    <property type="entry name" value="Bestrophin-like"/>
    <property type="match status" value="1"/>
</dbReference>
<reference evidence="2 3" key="1">
    <citation type="submission" date="2018-12" db="EMBL/GenBank/DDBJ databases">
        <title>Sequencing of bacterial isolates from soil warming experiment in Harvard Forest, Massachusetts, USA.</title>
        <authorList>
            <person name="Deangelis K."/>
        </authorList>
    </citation>
    <scope>NUCLEOTIDE SEQUENCE [LARGE SCALE GENOMIC DNA]</scope>
    <source>
        <strain evidence="2 3">EB153</strain>
    </source>
</reference>
<accession>A0A428MCM7</accession>
<evidence type="ECO:0008006" key="4">
    <source>
        <dbReference type="Google" id="ProtNLM"/>
    </source>
</evidence>
<feature type="transmembrane region" description="Helical" evidence="1">
    <location>
        <begin position="172"/>
        <end position="194"/>
    </location>
</feature>
<name>A0A428MCM7_9BACT</name>
<proteinExistence type="predicted"/>
<gene>
    <name evidence="2" type="ORF">EDE15_0103</name>
</gene>
<dbReference type="Proteomes" id="UP000269669">
    <property type="component" value="Unassembled WGS sequence"/>
</dbReference>
<keyword evidence="1" id="KW-0812">Transmembrane</keyword>
<keyword evidence="3" id="KW-1185">Reference proteome</keyword>
<feature type="transmembrane region" description="Helical" evidence="1">
    <location>
        <begin position="37"/>
        <end position="59"/>
    </location>
</feature>
<dbReference type="RefSeq" id="WP_125483483.1">
    <property type="nucleotide sequence ID" value="NZ_RSDW01000001.1"/>
</dbReference>
<comment type="caution">
    <text evidence="2">The sequence shown here is derived from an EMBL/GenBank/DDBJ whole genome shotgun (WGS) entry which is preliminary data.</text>
</comment>
<keyword evidence="1" id="KW-0472">Membrane</keyword>
<evidence type="ECO:0000313" key="2">
    <source>
        <dbReference type="EMBL" id="RSL14648.1"/>
    </source>
</evidence>